<dbReference type="EMBL" id="JABSTU010000007">
    <property type="protein sequence ID" value="KAH8026417.1"/>
    <property type="molecule type" value="Genomic_DNA"/>
</dbReference>
<dbReference type="OrthoDB" id="6059368at2759"/>
<organism evidence="1 2">
    <name type="scientific">Rhipicephalus microplus</name>
    <name type="common">Cattle tick</name>
    <name type="synonym">Boophilus microplus</name>
    <dbReference type="NCBI Taxonomy" id="6941"/>
    <lineage>
        <taxon>Eukaryota</taxon>
        <taxon>Metazoa</taxon>
        <taxon>Ecdysozoa</taxon>
        <taxon>Arthropoda</taxon>
        <taxon>Chelicerata</taxon>
        <taxon>Arachnida</taxon>
        <taxon>Acari</taxon>
        <taxon>Parasitiformes</taxon>
        <taxon>Ixodida</taxon>
        <taxon>Ixodoidea</taxon>
        <taxon>Ixodidae</taxon>
        <taxon>Rhipicephalinae</taxon>
        <taxon>Rhipicephalus</taxon>
        <taxon>Boophilus</taxon>
    </lineage>
</organism>
<dbReference type="OMA" id="VQMRKIN"/>
<comment type="caution">
    <text evidence="1">The sequence shown here is derived from an EMBL/GenBank/DDBJ whole genome shotgun (WGS) entry which is preliminary data.</text>
</comment>
<proteinExistence type="predicted"/>
<gene>
    <name evidence="1" type="ORF">HPB51_020401</name>
</gene>
<dbReference type="VEuPathDB" id="VectorBase:LOC119169480"/>
<reference evidence="1" key="2">
    <citation type="submission" date="2021-09" db="EMBL/GenBank/DDBJ databases">
        <authorList>
            <person name="Jia N."/>
            <person name="Wang J."/>
            <person name="Shi W."/>
            <person name="Du L."/>
            <person name="Sun Y."/>
            <person name="Zhan W."/>
            <person name="Jiang J."/>
            <person name="Wang Q."/>
            <person name="Zhang B."/>
            <person name="Ji P."/>
            <person name="Sakyi L.B."/>
            <person name="Cui X."/>
            <person name="Yuan T."/>
            <person name="Jiang B."/>
            <person name="Yang W."/>
            <person name="Lam T.T.-Y."/>
            <person name="Chang Q."/>
            <person name="Ding S."/>
            <person name="Wang X."/>
            <person name="Zhu J."/>
            <person name="Ruan X."/>
            <person name="Zhao L."/>
            <person name="Wei J."/>
            <person name="Que T."/>
            <person name="Du C."/>
            <person name="Cheng J."/>
            <person name="Dai P."/>
            <person name="Han X."/>
            <person name="Huang E."/>
            <person name="Gao Y."/>
            <person name="Liu J."/>
            <person name="Shao H."/>
            <person name="Ye R."/>
            <person name="Li L."/>
            <person name="Wei W."/>
            <person name="Wang X."/>
            <person name="Wang C."/>
            <person name="Huo Q."/>
            <person name="Li W."/>
            <person name="Guo W."/>
            <person name="Chen H."/>
            <person name="Chen S."/>
            <person name="Zhou L."/>
            <person name="Zhou L."/>
            <person name="Ni X."/>
            <person name="Tian J."/>
            <person name="Zhou Y."/>
            <person name="Sheng Y."/>
            <person name="Liu T."/>
            <person name="Pan Y."/>
            <person name="Xia L."/>
            <person name="Li J."/>
            <person name="Zhao F."/>
            <person name="Cao W."/>
        </authorList>
    </citation>
    <scope>NUCLEOTIDE SEQUENCE</scope>
    <source>
        <strain evidence="1">Rmic-2018</strain>
        <tissue evidence="1">Larvae</tissue>
    </source>
</reference>
<evidence type="ECO:0000313" key="2">
    <source>
        <dbReference type="Proteomes" id="UP000821866"/>
    </source>
</evidence>
<evidence type="ECO:0000313" key="1">
    <source>
        <dbReference type="EMBL" id="KAH8026417.1"/>
    </source>
</evidence>
<keyword evidence="2" id="KW-1185">Reference proteome</keyword>
<name>A0A9J6DX07_RHIMP</name>
<dbReference type="PANTHER" id="PTHR11505">
    <property type="entry name" value="L1 TRANSPOSABLE ELEMENT-RELATED"/>
    <property type="match status" value="1"/>
</dbReference>
<sequence>MVSTFSGRGSNAVMMSPYVRLLVQVLAWFFADAAAAYVIAGQHYQWTPMKNAHQPSKELNHCATRSSPVASTMLCHVDFVDCAPQWSTMTASSSPIASCPEHIKARAMVSTFSGRGSNAVMMSPYVRLLVQVGDRKYGFRSNCTCLIVLPCPHTVLGCLNDCVSVVSLLLKLSGDVEENPGPEVEKMLEEILSNQTKLLAKVNEIQAKQTSTDASVSDMHVRLQTIEKQLEGLGEIQSRLTMIESSVGRHDSELTALGRQIDDLDNRSRRNNLMVRGVEEEEFEDEAVLLSKVNDDIFDKLLGSKCSSIERIHRLGKKIPGRSRPVILKVGDFRDKTKILKNCRNLKGTQFSISEDYSKRVVEIRKQLWISSADERAKGAKVKLIIDKLKVNNVLYGWNEATNERFRYASPGITSSD</sequence>
<dbReference type="Gene3D" id="3.30.70.1820">
    <property type="entry name" value="L1 transposable element, RRM domain"/>
    <property type="match status" value="1"/>
</dbReference>
<reference evidence="1" key="1">
    <citation type="journal article" date="2020" name="Cell">
        <title>Large-Scale Comparative Analyses of Tick Genomes Elucidate Their Genetic Diversity and Vector Capacities.</title>
        <authorList>
            <consortium name="Tick Genome and Microbiome Consortium (TIGMIC)"/>
            <person name="Jia N."/>
            <person name="Wang J."/>
            <person name="Shi W."/>
            <person name="Du L."/>
            <person name="Sun Y."/>
            <person name="Zhan W."/>
            <person name="Jiang J.F."/>
            <person name="Wang Q."/>
            <person name="Zhang B."/>
            <person name="Ji P."/>
            <person name="Bell-Sakyi L."/>
            <person name="Cui X.M."/>
            <person name="Yuan T.T."/>
            <person name="Jiang B.G."/>
            <person name="Yang W.F."/>
            <person name="Lam T.T."/>
            <person name="Chang Q.C."/>
            <person name="Ding S.J."/>
            <person name="Wang X.J."/>
            <person name="Zhu J.G."/>
            <person name="Ruan X.D."/>
            <person name="Zhao L."/>
            <person name="Wei J.T."/>
            <person name="Ye R.Z."/>
            <person name="Que T.C."/>
            <person name="Du C.H."/>
            <person name="Zhou Y.H."/>
            <person name="Cheng J.X."/>
            <person name="Dai P.F."/>
            <person name="Guo W.B."/>
            <person name="Han X.H."/>
            <person name="Huang E.J."/>
            <person name="Li L.F."/>
            <person name="Wei W."/>
            <person name="Gao Y.C."/>
            <person name="Liu J.Z."/>
            <person name="Shao H.Z."/>
            <person name="Wang X."/>
            <person name="Wang C.C."/>
            <person name="Yang T.C."/>
            <person name="Huo Q.B."/>
            <person name="Li W."/>
            <person name="Chen H.Y."/>
            <person name="Chen S.E."/>
            <person name="Zhou L.G."/>
            <person name="Ni X.B."/>
            <person name="Tian J.H."/>
            <person name="Sheng Y."/>
            <person name="Liu T."/>
            <person name="Pan Y.S."/>
            <person name="Xia L.Y."/>
            <person name="Li J."/>
            <person name="Zhao F."/>
            <person name="Cao W.C."/>
        </authorList>
    </citation>
    <scope>NUCLEOTIDE SEQUENCE</scope>
    <source>
        <strain evidence="1">Rmic-2018</strain>
    </source>
</reference>
<protein>
    <submittedName>
        <fullName evidence="1">Uncharacterized protein</fullName>
    </submittedName>
</protein>
<dbReference type="InterPro" id="IPR004244">
    <property type="entry name" value="Transposase_22"/>
</dbReference>
<dbReference type="AlphaFoldDB" id="A0A9J6DX07"/>
<accession>A0A9J6DX07</accession>
<dbReference type="Proteomes" id="UP000821866">
    <property type="component" value="Unassembled WGS sequence"/>
</dbReference>